<feature type="region of interest" description="Disordered" evidence="1">
    <location>
        <begin position="307"/>
        <end position="329"/>
    </location>
</feature>
<accession>A0ABV8RNE4</accession>
<protein>
    <recommendedName>
        <fullName evidence="5">Inner membrane protein</fullName>
    </recommendedName>
</protein>
<dbReference type="Proteomes" id="UP001595828">
    <property type="component" value="Unassembled WGS sequence"/>
</dbReference>
<keyword evidence="2" id="KW-0812">Transmembrane</keyword>
<gene>
    <name evidence="3" type="ORF">ACFO0A_04670</name>
</gene>
<name>A0ABV8RNE4_9SPHN</name>
<keyword evidence="2" id="KW-1133">Transmembrane helix</keyword>
<keyword evidence="4" id="KW-1185">Reference proteome</keyword>
<dbReference type="EMBL" id="JBHSDR010000003">
    <property type="protein sequence ID" value="MFC4294349.1"/>
    <property type="molecule type" value="Genomic_DNA"/>
</dbReference>
<evidence type="ECO:0008006" key="5">
    <source>
        <dbReference type="Google" id="ProtNLM"/>
    </source>
</evidence>
<reference evidence="4" key="1">
    <citation type="journal article" date="2019" name="Int. J. Syst. Evol. Microbiol.">
        <title>The Global Catalogue of Microorganisms (GCM) 10K type strain sequencing project: providing services to taxonomists for standard genome sequencing and annotation.</title>
        <authorList>
            <consortium name="The Broad Institute Genomics Platform"/>
            <consortium name="The Broad Institute Genome Sequencing Center for Infectious Disease"/>
            <person name="Wu L."/>
            <person name="Ma J."/>
        </authorList>
    </citation>
    <scope>NUCLEOTIDE SEQUENCE [LARGE SCALE GENOMIC DNA]</scope>
    <source>
        <strain evidence="4">CGMCC 1.12989</strain>
    </source>
</reference>
<sequence length="329" mass="34915">MPDPPSGVINQSEAVNRMQDDIYAEPPSAVTRQRSDRSSTTQFTIVALLVALLLGGAAALWIGHRAGYVTFTTRTPMTSAAPAGQPQPVAAQPAPIPAEQVQDATQVALGVRMAELEQRMTQLNLQADAAQGNAARAEGLLIAFAARRAIERGTPLGYLEDQLKLRFGNAQPNAVQTLTEVAASPVTLDMLTQGLDALAPTITHAPASADLFQRVGREVANLFVVRRVGTPSPAPERRIDRARMFLDTGRVDAAIGEVERLPGRAAAENWIVMARRYVRAQRALDLIETAAILEPRTLRDEAGAKVSAPSPIAAPTGAVPPASAAEATF</sequence>
<comment type="caution">
    <text evidence="3">The sequence shown here is derived from an EMBL/GenBank/DDBJ whole genome shotgun (WGS) entry which is preliminary data.</text>
</comment>
<proteinExistence type="predicted"/>
<evidence type="ECO:0000313" key="3">
    <source>
        <dbReference type="EMBL" id="MFC4294349.1"/>
    </source>
</evidence>
<feature type="transmembrane region" description="Helical" evidence="2">
    <location>
        <begin position="43"/>
        <end position="63"/>
    </location>
</feature>
<organism evidence="3 4">
    <name type="scientific">Novosphingobium tardum</name>
    <dbReference type="NCBI Taxonomy" id="1538021"/>
    <lineage>
        <taxon>Bacteria</taxon>
        <taxon>Pseudomonadati</taxon>
        <taxon>Pseudomonadota</taxon>
        <taxon>Alphaproteobacteria</taxon>
        <taxon>Sphingomonadales</taxon>
        <taxon>Sphingomonadaceae</taxon>
        <taxon>Novosphingobium</taxon>
    </lineage>
</organism>
<keyword evidence="2" id="KW-0472">Membrane</keyword>
<dbReference type="RefSeq" id="WP_379537803.1">
    <property type="nucleotide sequence ID" value="NZ_JBHSDR010000003.1"/>
</dbReference>
<evidence type="ECO:0000256" key="2">
    <source>
        <dbReference type="SAM" id="Phobius"/>
    </source>
</evidence>
<evidence type="ECO:0000313" key="4">
    <source>
        <dbReference type="Proteomes" id="UP001595828"/>
    </source>
</evidence>
<evidence type="ECO:0000256" key="1">
    <source>
        <dbReference type="SAM" id="MobiDB-lite"/>
    </source>
</evidence>